<evidence type="ECO:0000313" key="2">
    <source>
        <dbReference type="Proteomes" id="UP000027345"/>
    </source>
</evidence>
<dbReference type="InterPro" id="IPR036689">
    <property type="entry name" value="ESAT-6-like_sf"/>
</dbReference>
<comment type="caution">
    <text evidence="1">The sequence shown here is derived from an EMBL/GenBank/DDBJ whole genome shotgun (WGS) entry which is preliminary data.</text>
</comment>
<reference evidence="1 2" key="1">
    <citation type="submission" date="2014-05" db="EMBL/GenBank/DDBJ databases">
        <title>Draft genome sequence of Amycolatopsis rifamycinica DSM 46095.</title>
        <authorList>
            <person name="Lal R."/>
            <person name="Saxena A."/>
            <person name="Kumari R."/>
            <person name="Mukherjee U."/>
            <person name="Singh P."/>
            <person name="Sangwan N."/>
            <person name="Mahato N.K."/>
        </authorList>
    </citation>
    <scope>NUCLEOTIDE SEQUENCE [LARGE SCALE GENOMIC DNA]</scope>
    <source>
        <strain evidence="1 2">DSM 46095</strain>
    </source>
</reference>
<accession>A0A066TRK5</accession>
<sequence>MPAGGSGFTAEPDAVLRASNGLVTAADALDNATKALQSALAAQGECWGGDESGKQFAEDYVPGAQGAVEGFTNLVQGLRGMQQNVAKSMKALSGADEDVTSQLSKGQ</sequence>
<dbReference type="SUPFAM" id="SSF140453">
    <property type="entry name" value="EsxAB dimer-like"/>
    <property type="match status" value="1"/>
</dbReference>
<evidence type="ECO:0008006" key="3">
    <source>
        <dbReference type="Google" id="ProtNLM"/>
    </source>
</evidence>
<organism evidence="1 2">
    <name type="scientific">Amycolatopsis rifamycinica</name>
    <dbReference type="NCBI Taxonomy" id="287986"/>
    <lineage>
        <taxon>Bacteria</taxon>
        <taxon>Bacillati</taxon>
        <taxon>Actinomycetota</taxon>
        <taxon>Actinomycetes</taxon>
        <taxon>Pseudonocardiales</taxon>
        <taxon>Pseudonocardiaceae</taxon>
        <taxon>Amycolatopsis</taxon>
    </lineage>
</organism>
<evidence type="ECO:0000313" key="1">
    <source>
        <dbReference type="EMBL" id="KDN17791.1"/>
    </source>
</evidence>
<protein>
    <recommendedName>
        <fullName evidence="3">WXG100 family type VII secretion target</fullName>
    </recommendedName>
</protein>
<proteinExistence type="predicted"/>
<dbReference type="AlphaFoldDB" id="A0A066TRK5"/>
<dbReference type="EMBL" id="JMQI01000068">
    <property type="protein sequence ID" value="KDN17791.1"/>
    <property type="molecule type" value="Genomic_DNA"/>
</dbReference>
<dbReference type="Proteomes" id="UP000027345">
    <property type="component" value="Unassembled WGS sequence"/>
</dbReference>
<dbReference type="OrthoDB" id="4247883at2"/>
<dbReference type="Gene3D" id="1.10.287.1060">
    <property type="entry name" value="ESAT-6-like"/>
    <property type="match status" value="1"/>
</dbReference>
<keyword evidence="2" id="KW-1185">Reference proteome</keyword>
<dbReference type="STRING" id="287986.DV20_33780"/>
<dbReference type="eggNOG" id="COG4842">
    <property type="taxonomic scope" value="Bacteria"/>
</dbReference>
<name>A0A066TRK5_9PSEU</name>
<gene>
    <name evidence="1" type="ORF">DV20_33780</name>
</gene>
<dbReference type="RefSeq" id="WP_043787076.1">
    <property type="nucleotide sequence ID" value="NZ_JMQI01000068.1"/>
</dbReference>